<reference evidence="3 4" key="1">
    <citation type="submission" date="2016-10" db="EMBL/GenBank/DDBJ databases">
        <authorList>
            <person name="Varghese N."/>
            <person name="Submissions S."/>
        </authorList>
    </citation>
    <scope>NUCLEOTIDE SEQUENCE [LARGE SCALE GENOMIC DNA]</scope>
    <source>
        <strain evidence="3 4">BS3780</strain>
    </source>
</reference>
<evidence type="ECO:0000259" key="1">
    <source>
        <dbReference type="Pfam" id="PF12571"/>
    </source>
</evidence>
<dbReference type="EMBL" id="FNTT01000002">
    <property type="protein sequence ID" value="SEE26556.1"/>
    <property type="molecule type" value="Genomic_DNA"/>
</dbReference>
<comment type="caution">
    <text evidence="3">The sequence shown here is derived from an EMBL/GenBank/DDBJ whole genome shotgun (WGS) entry which is preliminary data.</text>
</comment>
<dbReference type="PANTHER" id="PTHR35191:SF1">
    <property type="entry name" value="PROPHAGE SIDE TAIL FIBER PROTEIN HOMOLOG STFQ-RELATED"/>
    <property type="match status" value="1"/>
</dbReference>
<dbReference type="InterPro" id="IPR022225">
    <property type="entry name" value="Phage_tail_fibre_N"/>
</dbReference>
<organism evidence="3 4">
    <name type="scientific">Pseudomonas kilonensis</name>
    <dbReference type="NCBI Taxonomy" id="132476"/>
    <lineage>
        <taxon>Bacteria</taxon>
        <taxon>Pseudomonadati</taxon>
        <taxon>Pseudomonadota</taxon>
        <taxon>Gammaproteobacteria</taxon>
        <taxon>Pseudomonadales</taxon>
        <taxon>Pseudomonadaceae</taxon>
        <taxon>Pseudomonas</taxon>
    </lineage>
</organism>
<dbReference type="Proteomes" id="UP000183915">
    <property type="component" value="Unassembled WGS sequence"/>
</dbReference>
<dbReference type="RefSeq" id="WP_053185940.1">
    <property type="nucleotide sequence ID" value="NZ_FNTT01000002.1"/>
</dbReference>
<name>A0ABY0Z4F7_9PSED</name>
<sequence>MADYYTLLTDAGIAYETACKAAGTPIKLSQISVGDGGGTEYNPAATATALKREVWRGPLNALFQDENNPSWLLAEVTIPSDVGGWYVREAGIWTDTGILYAIVKYPESFKPVLATSGSGKEFYIRSIFETSNAELVTLLIDDTVVKATRAWVTGYVADELAKLDSKQSVRVATTANIVLSGAQAIDGVAVIAGNRVLVKSQTLAKDNGIYVAANDAWVRAKDADASAEVSSGLIVSVEEGATLANTIWQLITDGAIVLGTTALAFQNITQGFAPLNSPVLVNPTANTPPIFDSSKLLATTEFVERAKGNYRGFLNATSNTTLVASTAFGSMVSCLGTFNITLPAANSGGAGGTVSLRNRGAGVVTILCPGSDNIKSGSLTKTTMVMPAGSTLDLTTDGASGWWASGSAQIVDSTAINSLMGNYSGIKIITESTALTVNDTGCLIIGSAGLAGLDVTLPKLSTTTPGQTIIISAGAGSFNLRAFADDLISIGLSVLSTVPIDVFESIILVSQPGGWRAISGTVITKYSGMFSTSIGSSGSQDYPSGLIRQWGTFNAASAIAGGAYTTLTITLPKAFPNGLLSGSGTVHNQGLANAQPRPNGTSKSAIAICVNNNSTVSLSNTVGSWEYWGY</sequence>
<feature type="domain" description="Phage tail fibre protein N-terminal" evidence="1">
    <location>
        <begin position="1"/>
        <end position="149"/>
    </location>
</feature>
<dbReference type="PANTHER" id="PTHR35191">
    <property type="entry name" value="PROPHAGE SIDE TAIL FIBER PROTEIN HOMOLOG STFQ-RELATED"/>
    <property type="match status" value="1"/>
</dbReference>
<gene>
    <name evidence="3" type="ORF">SAMN04490188_3182</name>
</gene>
<keyword evidence="4" id="KW-1185">Reference proteome</keyword>
<proteinExistence type="predicted"/>
<dbReference type="InterPro" id="IPR051934">
    <property type="entry name" value="Phage_Tail_Fiber_Structural"/>
</dbReference>
<evidence type="ECO:0000313" key="3">
    <source>
        <dbReference type="EMBL" id="SEE26556.1"/>
    </source>
</evidence>
<evidence type="ECO:0000313" key="4">
    <source>
        <dbReference type="Proteomes" id="UP000183915"/>
    </source>
</evidence>
<feature type="domain" description="Putative tail fiber protein gp53-like C-terminal" evidence="2">
    <location>
        <begin position="543"/>
        <end position="630"/>
    </location>
</feature>
<dbReference type="InterPro" id="IPR054075">
    <property type="entry name" value="Gp53-like_C"/>
</dbReference>
<dbReference type="Pfam" id="PF12571">
    <property type="entry name" value="Phage_tail_fib"/>
    <property type="match status" value="1"/>
</dbReference>
<evidence type="ECO:0000259" key="2">
    <source>
        <dbReference type="Pfam" id="PF21882"/>
    </source>
</evidence>
<accession>A0ABY0Z4F7</accession>
<dbReference type="Gene3D" id="2.60.40.3940">
    <property type="match status" value="1"/>
</dbReference>
<protein>
    <submittedName>
        <fullName evidence="3">Phage-related tail fibre protein</fullName>
    </submittedName>
</protein>
<dbReference type="Pfam" id="PF21882">
    <property type="entry name" value="Gp53-like_C"/>
    <property type="match status" value="1"/>
</dbReference>